<keyword evidence="1" id="KW-0472">Membrane</keyword>
<name>A0AAD8FIR0_BIOPF</name>
<reference evidence="2" key="2">
    <citation type="submission" date="2023-04" db="EMBL/GenBank/DDBJ databases">
        <authorList>
            <person name="Bu L."/>
            <person name="Lu L."/>
            <person name="Laidemitt M.R."/>
            <person name="Zhang S.M."/>
            <person name="Mutuku M."/>
            <person name="Mkoji G."/>
            <person name="Steinauer M."/>
            <person name="Loker E.S."/>
        </authorList>
    </citation>
    <scope>NUCLEOTIDE SEQUENCE</scope>
    <source>
        <strain evidence="2">KasaAsao</strain>
        <tissue evidence="2">Whole Snail</tissue>
    </source>
</reference>
<protein>
    <submittedName>
        <fullName evidence="2">Uncharacterized protein</fullName>
    </submittedName>
</protein>
<dbReference type="EMBL" id="JASAOG010000010">
    <property type="protein sequence ID" value="KAK0066527.1"/>
    <property type="molecule type" value="Genomic_DNA"/>
</dbReference>
<evidence type="ECO:0000313" key="3">
    <source>
        <dbReference type="Proteomes" id="UP001233172"/>
    </source>
</evidence>
<comment type="caution">
    <text evidence="2">The sequence shown here is derived from an EMBL/GenBank/DDBJ whole genome shotgun (WGS) entry which is preliminary data.</text>
</comment>
<feature type="transmembrane region" description="Helical" evidence="1">
    <location>
        <begin position="20"/>
        <end position="42"/>
    </location>
</feature>
<feature type="non-terminal residue" evidence="2">
    <location>
        <position position="56"/>
    </location>
</feature>
<accession>A0AAD8FIR0</accession>
<keyword evidence="1" id="KW-0812">Transmembrane</keyword>
<sequence>MFLLSQTVLILNYMDTVLTMVFPVVLMIIVVPLVGLTAINAYERKKRLTSELTSRK</sequence>
<dbReference type="Proteomes" id="UP001233172">
    <property type="component" value="Unassembled WGS sequence"/>
</dbReference>
<reference evidence="2" key="1">
    <citation type="journal article" date="2023" name="PLoS Negl. Trop. Dis.">
        <title>A genome sequence for Biomphalaria pfeifferi, the major vector snail for the human-infecting parasite Schistosoma mansoni.</title>
        <authorList>
            <person name="Bu L."/>
            <person name="Lu L."/>
            <person name="Laidemitt M.R."/>
            <person name="Zhang S.M."/>
            <person name="Mutuku M."/>
            <person name="Mkoji G."/>
            <person name="Steinauer M."/>
            <person name="Loker E.S."/>
        </authorList>
    </citation>
    <scope>NUCLEOTIDE SEQUENCE</scope>
    <source>
        <strain evidence="2">KasaAsao</strain>
    </source>
</reference>
<organism evidence="2 3">
    <name type="scientific">Biomphalaria pfeifferi</name>
    <name type="common">Bloodfluke planorb</name>
    <name type="synonym">Freshwater snail</name>
    <dbReference type="NCBI Taxonomy" id="112525"/>
    <lineage>
        <taxon>Eukaryota</taxon>
        <taxon>Metazoa</taxon>
        <taxon>Spiralia</taxon>
        <taxon>Lophotrochozoa</taxon>
        <taxon>Mollusca</taxon>
        <taxon>Gastropoda</taxon>
        <taxon>Heterobranchia</taxon>
        <taxon>Euthyneura</taxon>
        <taxon>Panpulmonata</taxon>
        <taxon>Hygrophila</taxon>
        <taxon>Lymnaeoidea</taxon>
        <taxon>Planorbidae</taxon>
        <taxon>Biomphalaria</taxon>
    </lineage>
</organism>
<dbReference type="AlphaFoldDB" id="A0AAD8FIR0"/>
<keyword evidence="3" id="KW-1185">Reference proteome</keyword>
<gene>
    <name evidence="2" type="ORF">Bpfe_003959</name>
</gene>
<feature type="non-terminal residue" evidence="2">
    <location>
        <position position="1"/>
    </location>
</feature>
<evidence type="ECO:0000313" key="2">
    <source>
        <dbReference type="EMBL" id="KAK0066527.1"/>
    </source>
</evidence>
<proteinExistence type="predicted"/>
<evidence type="ECO:0000256" key="1">
    <source>
        <dbReference type="SAM" id="Phobius"/>
    </source>
</evidence>
<keyword evidence="1" id="KW-1133">Transmembrane helix</keyword>